<gene>
    <name evidence="1" type="ORF">SK128_018253</name>
</gene>
<reference evidence="1 2" key="1">
    <citation type="submission" date="2023-11" db="EMBL/GenBank/DDBJ databases">
        <title>Halocaridina rubra genome assembly.</title>
        <authorList>
            <person name="Smith C."/>
        </authorList>
    </citation>
    <scope>NUCLEOTIDE SEQUENCE [LARGE SCALE GENOMIC DNA]</scope>
    <source>
        <strain evidence="1">EP-1</strain>
        <tissue evidence="1">Whole</tissue>
    </source>
</reference>
<organism evidence="1 2">
    <name type="scientific">Halocaridina rubra</name>
    <name type="common">Hawaiian red shrimp</name>
    <dbReference type="NCBI Taxonomy" id="373956"/>
    <lineage>
        <taxon>Eukaryota</taxon>
        <taxon>Metazoa</taxon>
        <taxon>Ecdysozoa</taxon>
        <taxon>Arthropoda</taxon>
        <taxon>Crustacea</taxon>
        <taxon>Multicrustacea</taxon>
        <taxon>Malacostraca</taxon>
        <taxon>Eumalacostraca</taxon>
        <taxon>Eucarida</taxon>
        <taxon>Decapoda</taxon>
        <taxon>Pleocyemata</taxon>
        <taxon>Caridea</taxon>
        <taxon>Atyoidea</taxon>
        <taxon>Atyidae</taxon>
        <taxon>Halocaridina</taxon>
    </lineage>
</organism>
<sequence>MGIKGGLLNAFTNVGNFQEDDSIIAKLARYTDDRCHVYLDCNSLFFVNFLTWDQWNPGVIDQEINNYLRKMFRLMNVYHSDLIFFLVFDDPEGRPPNKEKRKTKNSIYEQVKVYKEYLAEHIDEAFYPFNVLLFEADTTQTGYCGESDYQIMNATSIEEDGLFCPIIDIFLINDKISKEISYMAAVGPDTFAKEYPINCSNINIIEKFVDYIYSLYLYYNDGVPFTSDCEYFNYKICRRDAYICIVMFLYYYTRVTDAANKVKLLLNKHYQPQLVLNVWINSTIARDEPGDINRRIHYNLNKI</sequence>
<dbReference type="AlphaFoldDB" id="A0AAN8WZT2"/>
<evidence type="ECO:0000313" key="1">
    <source>
        <dbReference type="EMBL" id="KAK7075360.1"/>
    </source>
</evidence>
<dbReference type="EMBL" id="JAXCGZ010011021">
    <property type="protein sequence ID" value="KAK7075360.1"/>
    <property type="molecule type" value="Genomic_DNA"/>
</dbReference>
<accession>A0AAN8WZT2</accession>
<comment type="caution">
    <text evidence="1">The sequence shown here is derived from an EMBL/GenBank/DDBJ whole genome shotgun (WGS) entry which is preliminary data.</text>
</comment>
<dbReference type="Proteomes" id="UP001381693">
    <property type="component" value="Unassembled WGS sequence"/>
</dbReference>
<proteinExistence type="predicted"/>
<evidence type="ECO:0000313" key="2">
    <source>
        <dbReference type="Proteomes" id="UP001381693"/>
    </source>
</evidence>
<protein>
    <submittedName>
        <fullName evidence="1">Uncharacterized protein</fullName>
    </submittedName>
</protein>
<keyword evidence="2" id="KW-1185">Reference proteome</keyword>
<name>A0AAN8WZT2_HALRR</name>